<keyword evidence="9 15" id="KW-0418">Kinase</keyword>
<evidence type="ECO:0000313" key="17">
    <source>
        <dbReference type="EMBL" id="GBQ07398.1"/>
    </source>
</evidence>
<dbReference type="PANTHER" id="PTHR22749:SF6">
    <property type="entry name" value="RIBOFLAVIN KINASE"/>
    <property type="match status" value="1"/>
</dbReference>
<dbReference type="Gene3D" id="3.40.50.620">
    <property type="entry name" value="HUPs"/>
    <property type="match status" value="1"/>
</dbReference>
<evidence type="ECO:0000259" key="16">
    <source>
        <dbReference type="SMART" id="SM00904"/>
    </source>
</evidence>
<dbReference type="EMBL" id="BAQD01000027">
    <property type="protein sequence ID" value="GBQ07398.1"/>
    <property type="molecule type" value="Genomic_DNA"/>
</dbReference>
<name>A0ABQ0NZS6_9PROT</name>
<keyword evidence="4 15" id="KW-0285">Flavoprotein</keyword>
<dbReference type="SUPFAM" id="SSF82114">
    <property type="entry name" value="Riboflavin kinase-like"/>
    <property type="match status" value="1"/>
</dbReference>
<evidence type="ECO:0000256" key="2">
    <source>
        <dbReference type="ARBA" id="ARBA00004726"/>
    </source>
</evidence>
<dbReference type="NCBIfam" id="NF004160">
    <property type="entry name" value="PRK05627.1-3"/>
    <property type="match status" value="1"/>
</dbReference>
<evidence type="ECO:0000313" key="18">
    <source>
        <dbReference type="Proteomes" id="UP001062901"/>
    </source>
</evidence>
<evidence type="ECO:0000256" key="8">
    <source>
        <dbReference type="ARBA" id="ARBA00022741"/>
    </source>
</evidence>
<evidence type="ECO:0000256" key="7">
    <source>
        <dbReference type="ARBA" id="ARBA00022695"/>
    </source>
</evidence>
<evidence type="ECO:0000256" key="14">
    <source>
        <dbReference type="ARBA" id="ARBA00049494"/>
    </source>
</evidence>
<evidence type="ECO:0000256" key="11">
    <source>
        <dbReference type="ARBA" id="ARBA00022840"/>
    </source>
</evidence>
<evidence type="ECO:0000256" key="4">
    <source>
        <dbReference type="ARBA" id="ARBA00022630"/>
    </source>
</evidence>
<protein>
    <recommendedName>
        <fullName evidence="15">Riboflavin biosynthesis protein</fullName>
    </recommendedName>
    <domain>
        <recommendedName>
            <fullName evidence="15">Riboflavin kinase</fullName>
            <ecNumber evidence="15">2.7.1.26</ecNumber>
        </recommendedName>
        <alternativeName>
            <fullName evidence="15">Flavokinase</fullName>
        </alternativeName>
    </domain>
    <domain>
        <recommendedName>
            <fullName evidence="15">FMN adenylyltransferase</fullName>
            <ecNumber evidence="15">2.7.7.2</ecNumber>
        </recommendedName>
        <alternativeName>
            <fullName evidence="15">FAD pyrophosphorylase</fullName>
        </alternativeName>
        <alternativeName>
            <fullName evidence="15">FAD synthase</fullName>
        </alternativeName>
    </domain>
</protein>
<evidence type="ECO:0000256" key="15">
    <source>
        <dbReference type="PIRNR" id="PIRNR004491"/>
    </source>
</evidence>
<dbReference type="RefSeq" id="WP_018979741.1">
    <property type="nucleotide sequence ID" value="NZ_BAQD01000027.1"/>
</dbReference>
<dbReference type="InterPro" id="IPR015865">
    <property type="entry name" value="Riboflavin_kinase_bac/euk"/>
</dbReference>
<dbReference type="Pfam" id="PF06574">
    <property type="entry name" value="FAD_syn"/>
    <property type="match status" value="1"/>
</dbReference>
<dbReference type="EC" id="2.7.1.26" evidence="15"/>
<comment type="function">
    <text evidence="1">Catalyzes the phosphorylation of riboflavin to FMN followed by the adenylation of FMN to FAD.</text>
</comment>
<dbReference type="CDD" id="cd02064">
    <property type="entry name" value="FAD_synthetase_N"/>
    <property type="match status" value="1"/>
</dbReference>
<comment type="pathway">
    <text evidence="3 15">Cofactor biosynthesis; FMN biosynthesis; FMN from riboflavin (ATP route): step 1/1.</text>
</comment>
<dbReference type="InterPro" id="IPR023465">
    <property type="entry name" value="Riboflavin_kinase_dom_sf"/>
</dbReference>
<dbReference type="GO" id="GO:0016301">
    <property type="term" value="F:kinase activity"/>
    <property type="evidence" value="ECO:0007669"/>
    <property type="project" value="UniProtKB-KW"/>
</dbReference>
<reference evidence="17" key="1">
    <citation type="submission" date="2013-04" db="EMBL/GenBank/DDBJ databases">
        <title>The genome sequencing project of 58 acetic acid bacteria.</title>
        <authorList>
            <person name="Okamoto-Kainuma A."/>
            <person name="Ishikawa M."/>
            <person name="Umino S."/>
            <person name="Koizumi Y."/>
            <person name="Shiwa Y."/>
            <person name="Yoshikawa H."/>
            <person name="Matsutani M."/>
            <person name="Matsushita K."/>
        </authorList>
    </citation>
    <scope>NUCLEOTIDE SEQUENCE</scope>
    <source>
        <strain evidence="17">DSM 15669</strain>
    </source>
</reference>
<keyword evidence="8 15" id="KW-0547">Nucleotide-binding</keyword>
<gene>
    <name evidence="17" type="ORF">AA15669_1364</name>
</gene>
<evidence type="ECO:0000256" key="3">
    <source>
        <dbReference type="ARBA" id="ARBA00005201"/>
    </source>
</evidence>
<keyword evidence="6 15" id="KW-0808">Transferase</keyword>
<keyword evidence="5 15" id="KW-0288">FMN</keyword>
<keyword evidence="10 15" id="KW-0274">FAD</keyword>
<dbReference type="NCBIfam" id="TIGR00083">
    <property type="entry name" value="ribF"/>
    <property type="match status" value="1"/>
</dbReference>
<dbReference type="Pfam" id="PF01687">
    <property type="entry name" value="Flavokinase"/>
    <property type="match status" value="1"/>
</dbReference>
<dbReference type="SMART" id="SM00904">
    <property type="entry name" value="Flavokinase"/>
    <property type="match status" value="1"/>
</dbReference>
<dbReference type="InterPro" id="IPR015864">
    <property type="entry name" value="FAD_synthase"/>
</dbReference>
<feature type="domain" description="Riboflavin kinase" evidence="16">
    <location>
        <begin position="181"/>
        <end position="306"/>
    </location>
</feature>
<dbReference type="SUPFAM" id="SSF52374">
    <property type="entry name" value="Nucleotidylyl transferase"/>
    <property type="match status" value="1"/>
</dbReference>
<organism evidence="17 18">
    <name type="scientific">Saccharibacter floricola DSM 15669</name>
    <dbReference type="NCBI Taxonomy" id="1123227"/>
    <lineage>
        <taxon>Bacteria</taxon>
        <taxon>Pseudomonadati</taxon>
        <taxon>Pseudomonadota</taxon>
        <taxon>Alphaproteobacteria</taxon>
        <taxon>Acetobacterales</taxon>
        <taxon>Acetobacteraceae</taxon>
        <taxon>Saccharibacter</taxon>
    </lineage>
</organism>
<keyword evidence="18" id="KW-1185">Reference proteome</keyword>
<dbReference type="Proteomes" id="UP001062901">
    <property type="component" value="Unassembled WGS sequence"/>
</dbReference>
<comment type="catalytic activity">
    <reaction evidence="14 15">
        <text>FMN + ATP + H(+) = FAD + diphosphate</text>
        <dbReference type="Rhea" id="RHEA:17237"/>
        <dbReference type="ChEBI" id="CHEBI:15378"/>
        <dbReference type="ChEBI" id="CHEBI:30616"/>
        <dbReference type="ChEBI" id="CHEBI:33019"/>
        <dbReference type="ChEBI" id="CHEBI:57692"/>
        <dbReference type="ChEBI" id="CHEBI:58210"/>
        <dbReference type="EC" id="2.7.7.2"/>
    </reaction>
</comment>
<comment type="pathway">
    <text evidence="2 15">Cofactor biosynthesis; FAD biosynthesis; FAD from FMN: step 1/1.</text>
</comment>
<evidence type="ECO:0000256" key="6">
    <source>
        <dbReference type="ARBA" id="ARBA00022679"/>
    </source>
</evidence>
<evidence type="ECO:0000256" key="5">
    <source>
        <dbReference type="ARBA" id="ARBA00022643"/>
    </source>
</evidence>
<keyword evidence="12" id="KW-0511">Multifunctional enzyme</keyword>
<evidence type="ECO:0000256" key="10">
    <source>
        <dbReference type="ARBA" id="ARBA00022827"/>
    </source>
</evidence>
<evidence type="ECO:0000256" key="13">
    <source>
        <dbReference type="ARBA" id="ARBA00047880"/>
    </source>
</evidence>
<comment type="similarity">
    <text evidence="15">Belongs to the ribF family.</text>
</comment>
<dbReference type="PANTHER" id="PTHR22749">
    <property type="entry name" value="RIBOFLAVIN KINASE/FMN ADENYLYLTRANSFERASE"/>
    <property type="match status" value="1"/>
</dbReference>
<evidence type="ECO:0000256" key="12">
    <source>
        <dbReference type="ARBA" id="ARBA00023268"/>
    </source>
</evidence>
<evidence type="ECO:0000256" key="1">
    <source>
        <dbReference type="ARBA" id="ARBA00002121"/>
    </source>
</evidence>
<dbReference type="InterPro" id="IPR023468">
    <property type="entry name" value="Riboflavin_kinase"/>
</dbReference>
<keyword evidence="7 15" id="KW-0548">Nucleotidyltransferase</keyword>
<accession>A0ABQ0NZS6</accession>
<sequence length="311" mass="34147">MTLYTDWRTLPQAVRGNAVALGNFDGVHRGHVHLLESLKMARPDCPPAVVTFEPHPRAFFRPQDPPFRLMRADMRAQALSEQGVDHVVQIPFDATFSHSGPRDFVRDVLIGGLDVAHVACGADFAFGHRRTGDVVLLESLLGQHGVGVSIVPQLSDASGPISSSRIRRLIQEGYPERAAELLGRTWSITGEVVQGDQRGRLLGFPTANIALGDYIEPARGVYAVRVRLPDGRDVPGVANVGRRPTINDGKESRLEAHLFDFDEDLYGQTLSVALVALLREEKRFKGLDELKAHIACDVVQARACLERHSAC</sequence>
<evidence type="ECO:0000256" key="9">
    <source>
        <dbReference type="ARBA" id="ARBA00022777"/>
    </source>
</evidence>
<dbReference type="InterPro" id="IPR002606">
    <property type="entry name" value="Riboflavin_kinase_bac"/>
</dbReference>
<comment type="catalytic activity">
    <reaction evidence="13 15">
        <text>riboflavin + ATP = FMN + ADP + H(+)</text>
        <dbReference type="Rhea" id="RHEA:14357"/>
        <dbReference type="ChEBI" id="CHEBI:15378"/>
        <dbReference type="ChEBI" id="CHEBI:30616"/>
        <dbReference type="ChEBI" id="CHEBI:57986"/>
        <dbReference type="ChEBI" id="CHEBI:58210"/>
        <dbReference type="ChEBI" id="CHEBI:456216"/>
        <dbReference type="EC" id="2.7.1.26"/>
    </reaction>
</comment>
<dbReference type="InterPro" id="IPR014729">
    <property type="entry name" value="Rossmann-like_a/b/a_fold"/>
</dbReference>
<dbReference type="PIRSF" id="PIRSF004491">
    <property type="entry name" value="FAD_Synth"/>
    <property type="match status" value="1"/>
</dbReference>
<comment type="caution">
    <text evidence="17">The sequence shown here is derived from an EMBL/GenBank/DDBJ whole genome shotgun (WGS) entry which is preliminary data.</text>
</comment>
<proteinExistence type="inferred from homology"/>
<keyword evidence="11 15" id="KW-0067">ATP-binding</keyword>
<dbReference type="Gene3D" id="2.40.30.30">
    <property type="entry name" value="Riboflavin kinase-like"/>
    <property type="match status" value="1"/>
</dbReference>
<dbReference type="EC" id="2.7.7.2" evidence="15"/>